<gene>
    <name evidence="2" type="ORF">E2C01_006467</name>
</gene>
<evidence type="ECO:0000313" key="2">
    <source>
        <dbReference type="EMBL" id="MPC13722.1"/>
    </source>
</evidence>
<reference evidence="2 3" key="1">
    <citation type="submission" date="2019-05" db="EMBL/GenBank/DDBJ databases">
        <title>Another draft genome of Portunus trituberculatus and its Hox gene families provides insights of decapod evolution.</title>
        <authorList>
            <person name="Jeong J.-H."/>
            <person name="Song I."/>
            <person name="Kim S."/>
            <person name="Choi T."/>
            <person name="Kim D."/>
            <person name="Ryu S."/>
            <person name="Kim W."/>
        </authorList>
    </citation>
    <scope>NUCLEOTIDE SEQUENCE [LARGE SCALE GENOMIC DNA]</scope>
    <source>
        <tissue evidence="2">Muscle</tissue>
    </source>
</reference>
<dbReference type="Proteomes" id="UP000324222">
    <property type="component" value="Unassembled WGS sequence"/>
</dbReference>
<feature type="region of interest" description="Disordered" evidence="1">
    <location>
        <begin position="82"/>
        <end position="108"/>
    </location>
</feature>
<keyword evidence="3" id="KW-1185">Reference proteome</keyword>
<evidence type="ECO:0000256" key="1">
    <source>
        <dbReference type="SAM" id="MobiDB-lite"/>
    </source>
</evidence>
<name>A0A5B7CV99_PORTR</name>
<protein>
    <submittedName>
        <fullName evidence="2">Uncharacterized protein</fullName>
    </submittedName>
</protein>
<dbReference type="EMBL" id="VSRR010000302">
    <property type="protein sequence ID" value="MPC13722.1"/>
    <property type="molecule type" value="Genomic_DNA"/>
</dbReference>
<sequence length="108" mass="11945">MRRQLLRVAGERMEGRGIKGRDGLAGTSWWFRREAVNYTPSISSGWRRGDQQGKMGRAAASVKTTGSCVSLLLEGLGNRDWNRNRARPAKSNTGGENPSRHIILTTGF</sequence>
<proteinExistence type="predicted"/>
<accession>A0A5B7CV99</accession>
<comment type="caution">
    <text evidence="2">The sequence shown here is derived from an EMBL/GenBank/DDBJ whole genome shotgun (WGS) entry which is preliminary data.</text>
</comment>
<organism evidence="2 3">
    <name type="scientific">Portunus trituberculatus</name>
    <name type="common">Swimming crab</name>
    <name type="synonym">Neptunus trituberculatus</name>
    <dbReference type="NCBI Taxonomy" id="210409"/>
    <lineage>
        <taxon>Eukaryota</taxon>
        <taxon>Metazoa</taxon>
        <taxon>Ecdysozoa</taxon>
        <taxon>Arthropoda</taxon>
        <taxon>Crustacea</taxon>
        <taxon>Multicrustacea</taxon>
        <taxon>Malacostraca</taxon>
        <taxon>Eumalacostraca</taxon>
        <taxon>Eucarida</taxon>
        <taxon>Decapoda</taxon>
        <taxon>Pleocyemata</taxon>
        <taxon>Brachyura</taxon>
        <taxon>Eubrachyura</taxon>
        <taxon>Portunoidea</taxon>
        <taxon>Portunidae</taxon>
        <taxon>Portuninae</taxon>
        <taxon>Portunus</taxon>
    </lineage>
</organism>
<evidence type="ECO:0000313" key="3">
    <source>
        <dbReference type="Proteomes" id="UP000324222"/>
    </source>
</evidence>
<dbReference type="AlphaFoldDB" id="A0A5B7CV99"/>